<protein>
    <recommendedName>
        <fullName evidence="1">GAG-pre-integrase domain-containing protein</fullName>
    </recommendedName>
</protein>
<dbReference type="GO" id="GO:0003887">
    <property type="term" value="F:DNA-directed DNA polymerase activity"/>
    <property type="evidence" value="ECO:0007669"/>
    <property type="project" value="UniProtKB-KW"/>
</dbReference>
<dbReference type="InterPro" id="IPR012337">
    <property type="entry name" value="RNaseH-like_sf"/>
</dbReference>
<dbReference type="Proteomes" id="UP001172457">
    <property type="component" value="Chromosome 8"/>
</dbReference>
<dbReference type="GO" id="GO:0006310">
    <property type="term" value="P:DNA recombination"/>
    <property type="evidence" value="ECO:0007669"/>
    <property type="project" value="UniProtKB-KW"/>
</dbReference>
<comment type="caution">
    <text evidence="2">The sequence shown here is derived from an EMBL/GenBank/DDBJ whole genome shotgun (WGS) entry which is preliminary data.</text>
</comment>
<feature type="domain" description="GAG-pre-integrase" evidence="1">
    <location>
        <begin position="89"/>
        <end position="161"/>
    </location>
</feature>
<dbReference type="GO" id="GO:0015074">
    <property type="term" value="P:DNA integration"/>
    <property type="evidence" value="ECO:0007669"/>
    <property type="project" value="UniProtKB-KW"/>
</dbReference>
<dbReference type="SUPFAM" id="SSF53098">
    <property type="entry name" value="Ribonuclease H-like"/>
    <property type="match status" value="1"/>
</dbReference>
<organism evidence="2 3">
    <name type="scientific">Centaurea solstitialis</name>
    <name type="common">yellow star-thistle</name>
    <dbReference type="NCBI Taxonomy" id="347529"/>
    <lineage>
        <taxon>Eukaryota</taxon>
        <taxon>Viridiplantae</taxon>
        <taxon>Streptophyta</taxon>
        <taxon>Embryophyta</taxon>
        <taxon>Tracheophyta</taxon>
        <taxon>Spermatophyta</taxon>
        <taxon>Magnoliopsida</taxon>
        <taxon>eudicotyledons</taxon>
        <taxon>Gunneridae</taxon>
        <taxon>Pentapetalae</taxon>
        <taxon>asterids</taxon>
        <taxon>campanulids</taxon>
        <taxon>Asterales</taxon>
        <taxon>Asteraceae</taxon>
        <taxon>Carduoideae</taxon>
        <taxon>Cardueae</taxon>
        <taxon>Centaureinae</taxon>
        <taxon>Centaurea</taxon>
    </lineage>
</organism>
<dbReference type="GO" id="GO:0016787">
    <property type="term" value="F:hydrolase activity"/>
    <property type="evidence" value="ECO:0007669"/>
    <property type="project" value="UniProtKB-KW"/>
</dbReference>
<dbReference type="InterPro" id="IPR039537">
    <property type="entry name" value="Retrotran_Ty1/copia-like"/>
</dbReference>
<evidence type="ECO:0000313" key="3">
    <source>
        <dbReference type="Proteomes" id="UP001172457"/>
    </source>
</evidence>
<dbReference type="InterPro" id="IPR025724">
    <property type="entry name" value="GAG-pre-integrase_dom"/>
</dbReference>
<dbReference type="GO" id="GO:0003964">
    <property type="term" value="F:RNA-directed DNA polymerase activity"/>
    <property type="evidence" value="ECO:0007669"/>
    <property type="project" value="UniProtKB-KW"/>
</dbReference>
<accession>A0AA38W6I3</accession>
<dbReference type="InterPro" id="IPR036397">
    <property type="entry name" value="RNaseH_sf"/>
</dbReference>
<dbReference type="AlphaFoldDB" id="A0AA38W6I3"/>
<evidence type="ECO:0000313" key="2">
    <source>
        <dbReference type="EMBL" id="KAJ9539209.1"/>
    </source>
</evidence>
<evidence type="ECO:0000259" key="1">
    <source>
        <dbReference type="Pfam" id="PF13976"/>
    </source>
</evidence>
<sequence>MYNFGVINMFEGGHVAFGDNQQGGKISGKGMVSKGNMTFEDVQPVKSITSFDKKHNILFNDSECIILTPGFNVVDENMILLKTPRKDNAYCLDLEDVSSNSSLNCLFLKASSKESSLWHRRMCDMNFKTMNKLVKNNLVRGLPQKEFSCDDHYVACLKGKQHKTSYKSKEINTISSPLQLLHMDLFGLINMMSIGKKSYCLVIVDDYFRFTWPISRWCSSGVSLATFLESFLYHQRVLVGSTIGIKIYSAALIINCSNNPNRVFFLRTKDETSGLIKSFVTRIENQDNLKVKFIRSDNGTEFKNIELNNFCEEKEAVNTACYVQNRVLLVKSQGKTHYELFKKKNPFIGFFKPFGCLCTILNTKSHLGNKAFKVFNSSTRIIEKSDNVKCNENTPNLPGTGPNWLFDIDFVTPRDPKIWNLYLS</sequence>
<dbReference type="PANTHER" id="PTHR42648:SF32">
    <property type="entry name" value="RIBONUCLEASE H-LIKE DOMAIN, GAG-PRE-INTEGRASE DOMAIN PROTEIN-RELATED"/>
    <property type="match status" value="1"/>
</dbReference>
<reference evidence="2" key="1">
    <citation type="submission" date="2023-03" db="EMBL/GenBank/DDBJ databases">
        <title>Chromosome-scale reference genome and RAD-based genetic map of yellow starthistle (Centaurea solstitialis) reveal putative structural variation and QTLs associated with invader traits.</title>
        <authorList>
            <person name="Reatini B."/>
            <person name="Cang F.A."/>
            <person name="Jiang Q."/>
            <person name="Mckibben M.T.W."/>
            <person name="Barker M.S."/>
            <person name="Rieseberg L.H."/>
            <person name="Dlugosch K.M."/>
        </authorList>
    </citation>
    <scope>NUCLEOTIDE SEQUENCE</scope>
    <source>
        <strain evidence="2">CAN-66</strain>
        <tissue evidence="2">Leaf</tissue>
    </source>
</reference>
<name>A0AA38W6I3_9ASTR</name>
<dbReference type="GO" id="GO:0003676">
    <property type="term" value="F:nucleic acid binding"/>
    <property type="evidence" value="ECO:0007669"/>
    <property type="project" value="InterPro"/>
</dbReference>
<dbReference type="EMBL" id="JARYMX010000008">
    <property type="protein sequence ID" value="KAJ9539209.1"/>
    <property type="molecule type" value="Genomic_DNA"/>
</dbReference>
<dbReference type="PANTHER" id="PTHR42648">
    <property type="entry name" value="TRANSPOSASE, PUTATIVE-RELATED"/>
    <property type="match status" value="1"/>
</dbReference>
<dbReference type="Gene3D" id="3.30.420.10">
    <property type="entry name" value="Ribonuclease H-like superfamily/Ribonuclease H"/>
    <property type="match status" value="1"/>
</dbReference>
<proteinExistence type="predicted"/>
<keyword evidence="3" id="KW-1185">Reference proteome</keyword>
<dbReference type="Pfam" id="PF13976">
    <property type="entry name" value="gag_pre-integrs"/>
    <property type="match status" value="1"/>
</dbReference>
<dbReference type="GO" id="GO:0004519">
    <property type="term" value="F:endonuclease activity"/>
    <property type="evidence" value="ECO:0007669"/>
    <property type="project" value="UniProtKB-KW"/>
</dbReference>
<dbReference type="GO" id="GO:0046872">
    <property type="term" value="F:metal ion binding"/>
    <property type="evidence" value="ECO:0007669"/>
    <property type="project" value="UniProtKB-KW"/>
</dbReference>
<gene>
    <name evidence="2" type="ORF">OSB04_031942</name>
</gene>